<comment type="pathway">
    <text evidence="8">Glycan biosynthesis.</text>
</comment>
<keyword evidence="10" id="KW-0732">Signal</keyword>
<dbReference type="Pfam" id="PF03734">
    <property type="entry name" value="YkuD"/>
    <property type="match status" value="1"/>
</dbReference>
<dbReference type="EMBL" id="JAMBOL010000010">
    <property type="protein sequence ID" value="MCM3714933.1"/>
    <property type="molecule type" value="Genomic_DNA"/>
</dbReference>
<dbReference type="RefSeq" id="WP_251223699.1">
    <property type="nucleotide sequence ID" value="NZ_JAMBOL010000010.1"/>
</dbReference>
<accession>A0A9X2DR41</accession>
<dbReference type="GO" id="GO:0008360">
    <property type="term" value="P:regulation of cell shape"/>
    <property type="evidence" value="ECO:0007669"/>
    <property type="project" value="UniProtKB-UniRule"/>
</dbReference>
<dbReference type="InterPro" id="IPR005490">
    <property type="entry name" value="LD_TPept_cat_dom"/>
</dbReference>
<organism evidence="12 13">
    <name type="scientific">Halalkalibacter oceani</name>
    <dbReference type="NCBI Taxonomy" id="1653776"/>
    <lineage>
        <taxon>Bacteria</taxon>
        <taxon>Bacillati</taxon>
        <taxon>Bacillota</taxon>
        <taxon>Bacilli</taxon>
        <taxon>Bacillales</taxon>
        <taxon>Bacillaceae</taxon>
        <taxon>Halalkalibacter</taxon>
    </lineage>
</organism>
<dbReference type="GO" id="GO:0005576">
    <property type="term" value="C:extracellular region"/>
    <property type="evidence" value="ECO:0007669"/>
    <property type="project" value="TreeGrafter"/>
</dbReference>
<feature type="active site" description="Proton donor/acceptor" evidence="9">
    <location>
        <position position="113"/>
    </location>
</feature>
<evidence type="ECO:0000256" key="1">
    <source>
        <dbReference type="ARBA" id="ARBA00004752"/>
    </source>
</evidence>
<evidence type="ECO:0000256" key="9">
    <source>
        <dbReference type="PROSITE-ProRule" id="PRU01373"/>
    </source>
</evidence>
<feature type="domain" description="L,D-TPase catalytic" evidence="11">
    <location>
        <begin position="29"/>
        <end position="153"/>
    </location>
</feature>
<evidence type="ECO:0000256" key="3">
    <source>
        <dbReference type="ARBA" id="ARBA00022679"/>
    </source>
</evidence>
<dbReference type="GO" id="GO:0071555">
    <property type="term" value="P:cell wall organization"/>
    <property type="evidence" value="ECO:0007669"/>
    <property type="project" value="UniProtKB-UniRule"/>
</dbReference>
<feature type="signal peptide" evidence="10">
    <location>
        <begin position="1"/>
        <end position="19"/>
    </location>
</feature>
<feature type="active site" description="Nucleophile" evidence="9">
    <location>
        <position position="129"/>
    </location>
</feature>
<dbReference type="GO" id="GO:0016740">
    <property type="term" value="F:transferase activity"/>
    <property type="evidence" value="ECO:0007669"/>
    <property type="project" value="UniProtKB-KW"/>
</dbReference>
<dbReference type="SUPFAM" id="SSF141523">
    <property type="entry name" value="L,D-transpeptidase catalytic domain-like"/>
    <property type="match status" value="1"/>
</dbReference>
<dbReference type="GO" id="GO:0071972">
    <property type="term" value="F:peptidoglycan L,D-transpeptidase activity"/>
    <property type="evidence" value="ECO:0007669"/>
    <property type="project" value="TreeGrafter"/>
</dbReference>
<dbReference type="FunFam" id="2.40.440.10:FF:000003">
    <property type="entry name" value="L,D-transpeptidase YciB"/>
    <property type="match status" value="1"/>
</dbReference>
<comment type="caution">
    <text evidence="12">The sequence shown here is derived from an EMBL/GenBank/DDBJ whole genome shotgun (WGS) entry which is preliminary data.</text>
</comment>
<dbReference type="Proteomes" id="UP001139179">
    <property type="component" value="Unassembled WGS sequence"/>
</dbReference>
<dbReference type="PANTHER" id="PTHR30582">
    <property type="entry name" value="L,D-TRANSPEPTIDASE"/>
    <property type="match status" value="1"/>
</dbReference>
<dbReference type="InterPro" id="IPR038063">
    <property type="entry name" value="Transpep_catalytic_dom"/>
</dbReference>
<comment type="similarity">
    <text evidence="2">Belongs to the YkuD family.</text>
</comment>
<dbReference type="PROSITE" id="PS52029">
    <property type="entry name" value="LD_TPASE"/>
    <property type="match status" value="1"/>
</dbReference>
<evidence type="ECO:0000256" key="8">
    <source>
        <dbReference type="ARBA" id="ARBA00060592"/>
    </source>
</evidence>
<keyword evidence="5 9" id="KW-0133">Cell shape</keyword>
<keyword evidence="6 9" id="KW-0573">Peptidoglycan synthesis</keyword>
<comment type="pathway">
    <text evidence="1 9">Cell wall biogenesis; peptidoglycan biosynthesis.</text>
</comment>
<sequence>MRVLMLAFISCLISSPIWPIGDNPLLGDPFIIVNTNTNQLAFIHGGEVKEVMPAATGKPTDQTPLGTFTVTVKAHTPYYRKKNIPGGHPNNPLGARWIGFDALNTNGRVYGIHGTNRPELIGRPVSAGCIRLRNEAVIQLFDAVPLGTKVHITNGNQSFEDIAKEFGAM</sequence>
<proteinExistence type="inferred from homology"/>
<protein>
    <submittedName>
        <fullName evidence="12">L,D-transpeptidase</fullName>
    </submittedName>
</protein>
<dbReference type="PANTHER" id="PTHR30582:SF4">
    <property type="entry name" value="L,D-TRANSPEPTIDASE YQJB-RELATED"/>
    <property type="match status" value="1"/>
</dbReference>
<evidence type="ECO:0000313" key="13">
    <source>
        <dbReference type="Proteomes" id="UP001139179"/>
    </source>
</evidence>
<dbReference type="CDD" id="cd16913">
    <property type="entry name" value="YkuD_like"/>
    <property type="match status" value="1"/>
</dbReference>
<keyword evidence="3" id="KW-0808">Transferase</keyword>
<evidence type="ECO:0000256" key="6">
    <source>
        <dbReference type="ARBA" id="ARBA00022984"/>
    </source>
</evidence>
<evidence type="ECO:0000256" key="7">
    <source>
        <dbReference type="ARBA" id="ARBA00023316"/>
    </source>
</evidence>
<dbReference type="Gene3D" id="2.40.440.10">
    <property type="entry name" value="L,D-transpeptidase catalytic domain-like"/>
    <property type="match status" value="1"/>
</dbReference>
<feature type="chain" id="PRO_5040770203" evidence="10">
    <location>
        <begin position="20"/>
        <end position="169"/>
    </location>
</feature>
<name>A0A9X2DR41_9BACI</name>
<evidence type="ECO:0000256" key="4">
    <source>
        <dbReference type="ARBA" id="ARBA00022801"/>
    </source>
</evidence>
<evidence type="ECO:0000256" key="10">
    <source>
        <dbReference type="SAM" id="SignalP"/>
    </source>
</evidence>
<dbReference type="AlphaFoldDB" id="A0A9X2DR41"/>
<evidence type="ECO:0000256" key="2">
    <source>
        <dbReference type="ARBA" id="ARBA00005992"/>
    </source>
</evidence>
<dbReference type="InterPro" id="IPR050979">
    <property type="entry name" value="LD-transpeptidase"/>
</dbReference>
<evidence type="ECO:0000256" key="5">
    <source>
        <dbReference type="ARBA" id="ARBA00022960"/>
    </source>
</evidence>
<evidence type="ECO:0000313" key="12">
    <source>
        <dbReference type="EMBL" id="MCM3714933.1"/>
    </source>
</evidence>
<keyword evidence="7 9" id="KW-0961">Cell wall biogenesis/degradation</keyword>
<evidence type="ECO:0000259" key="11">
    <source>
        <dbReference type="PROSITE" id="PS52029"/>
    </source>
</evidence>
<keyword evidence="13" id="KW-1185">Reference proteome</keyword>
<gene>
    <name evidence="12" type="ORF">M3202_12665</name>
</gene>
<reference evidence="12" key="1">
    <citation type="submission" date="2022-05" db="EMBL/GenBank/DDBJ databases">
        <title>Comparative Genomics of Spacecraft Associated Microbes.</title>
        <authorList>
            <person name="Tran M.T."/>
            <person name="Wright A."/>
            <person name="Seuylemezian A."/>
            <person name="Eisen J."/>
            <person name="Coil D."/>
        </authorList>
    </citation>
    <scope>NUCLEOTIDE SEQUENCE</scope>
    <source>
        <strain evidence="12">214.1.1</strain>
    </source>
</reference>
<dbReference type="GO" id="GO:0018104">
    <property type="term" value="P:peptidoglycan-protein cross-linking"/>
    <property type="evidence" value="ECO:0007669"/>
    <property type="project" value="TreeGrafter"/>
</dbReference>
<keyword evidence="4" id="KW-0378">Hydrolase</keyword>